<organism evidence="2 3">
    <name type="scientific">Clostridium intestinale DSM 6191</name>
    <dbReference type="NCBI Taxonomy" id="1121320"/>
    <lineage>
        <taxon>Bacteria</taxon>
        <taxon>Bacillati</taxon>
        <taxon>Bacillota</taxon>
        <taxon>Clostridia</taxon>
        <taxon>Eubacteriales</taxon>
        <taxon>Clostridiaceae</taxon>
        <taxon>Clostridium</taxon>
    </lineage>
</organism>
<name>A0A1M6A140_9CLOT</name>
<protein>
    <recommendedName>
        <fullName evidence="1">Peptidase S9 prolyl oligopeptidase catalytic domain-containing protein</fullName>
    </recommendedName>
</protein>
<dbReference type="Proteomes" id="UP000184241">
    <property type="component" value="Unassembled WGS sequence"/>
</dbReference>
<gene>
    <name evidence="2" type="ORF">SAMN02745941_03571</name>
</gene>
<dbReference type="AlphaFoldDB" id="A0A1M6A140"/>
<evidence type="ECO:0000313" key="2">
    <source>
        <dbReference type="EMBL" id="SHI30148.1"/>
    </source>
</evidence>
<dbReference type="EMBL" id="FQXU01000012">
    <property type="protein sequence ID" value="SHI30148.1"/>
    <property type="molecule type" value="Genomic_DNA"/>
</dbReference>
<dbReference type="PANTHER" id="PTHR43358:SF4">
    <property type="entry name" value="ALPHA_BETA HYDROLASE FOLD-1 DOMAIN-CONTAINING PROTEIN"/>
    <property type="match status" value="1"/>
</dbReference>
<evidence type="ECO:0000259" key="1">
    <source>
        <dbReference type="Pfam" id="PF00326"/>
    </source>
</evidence>
<dbReference type="InterPro" id="IPR029058">
    <property type="entry name" value="AB_hydrolase_fold"/>
</dbReference>
<dbReference type="RefSeq" id="WP_073021695.1">
    <property type="nucleotide sequence ID" value="NZ_FQXU01000012.1"/>
</dbReference>
<feature type="domain" description="Peptidase S9 prolyl oligopeptidase catalytic" evidence="1">
    <location>
        <begin position="116"/>
        <end position="313"/>
    </location>
</feature>
<dbReference type="InterPro" id="IPR001375">
    <property type="entry name" value="Peptidase_S9_cat"/>
</dbReference>
<dbReference type="InterPro" id="IPR052920">
    <property type="entry name" value="DNA-binding_regulatory"/>
</dbReference>
<dbReference type="Gene3D" id="3.40.50.1820">
    <property type="entry name" value="alpha/beta hydrolase"/>
    <property type="match status" value="1"/>
</dbReference>
<sequence>MKILLRITLLLITLILLIGLTLASFYFYDLSVARTSKDFLKGDTSLDFKQSVPAVTPRKTWLDEIGYEDIEITSFDNLKLRGYYLKANKPTNKTAIIVHGYFSKAKEMSQYAKFYYETLGYNVLMPDNRGHGESEGDYIGFGWHDRKDYLQWIDYIIANINPKAEIILHGVSMGGATVLMTSGETLPGNVKAIISDCAYTSVKAELSYQMKRMYNLPSFPLVNTTSLLTKIKAGYFFGEASAIKQVSKSNTPTLFIHGDKDTFVPYEMVYELYEACSSEKDLFVVPNATHATAYREDKEGYEKKISDFLNKYVK</sequence>
<reference evidence="2 3" key="1">
    <citation type="submission" date="2016-11" db="EMBL/GenBank/DDBJ databases">
        <authorList>
            <person name="Jaros S."/>
            <person name="Januszkiewicz K."/>
            <person name="Wedrychowicz H."/>
        </authorList>
    </citation>
    <scope>NUCLEOTIDE SEQUENCE [LARGE SCALE GENOMIC DNA]</scope>
    <source>
        <strain evidence="2 3">DSM 6191</strain>
    </source>
</reference>
<evidence type="ECO:0000313" key="3">
    <source>
        <dbReference type="Proteomes" id="UP000184241"/>
    </source>
</evidence>
<dbReference type="Pfam" id="PF00326">
    <property type="entry name" value="Peptidase_S9"/>
    <property type="match status" value="1"/>
</dbReference>
<dbReference type="PANTHER" id="PTHR43358">
    <property type="entry name" value="ALPHA/BETA-HYDROLASE"/>
    <property type="match status" value="1"/>
</dbReference>
<proteinExistence type="predicted"/>
<dbReference type="GO" id="GO:0008236">
    <property type="term" value="F:serine-type peptidase activity"/>
    <property type="evidence" value="ECO:0007669"/>
    <property type="project" value="InterPro"/>
</dbReference>
<accession>A0A1M6A140</accession>
<dbReference type="SUPFAM" id="SSF53474">
    <property type="entry name" value="alpha/beta-Hydrolases"/>
    <property type="match status" value="1"/>
</dbReference>
<dbReference type="GO" id="GO:0006508">
    <property type="term" value="P:proteolysis"/>
    <property type="evidence" value="ECO:0007669"/>
    <property type="project" value="InterPro"/>
</dbReference>